<proteinExistence type="predicted"/>
<keyword evidence="3" id="KW-1185">Reference proteome</keyword>
<evidence type="ECO:0000256" key="1">
    <source>
        <dbReference type="SAM" id="MobiDB-lite"/>
    </source>
</evidence>
<organism evidence="2 3">
    <name type="scientific">Mycolicibacterium hassiacum (strain DSM 44199 / CIP 105218 / JCM 12690 / 3849)</name>
    <name type="common">Mycobacterium hassiacum</name>
    <dbReference type="NCBI Taxonomy" id="1122247"/>
    <lineage>
        <taxon>Bacteria</taxon>
        <taxon>Bacillati</taxon>
        <taxon>Actinomycetota</taxon>
        <taxon>Actinomycetes</taxon>
        <taxon>Mycobacteriales</taxon>
        <taxon>Mycobacteriaceae</taxon>
        <taxon>Mycolicibacterium</taxon>
    </lineage>
</organism>
<name>K5BDM5_MYCHD</name>
<gene>
    <name evidence="2" type="ORF">C731_4466</name>
</gene>
<dbReference type="AlphaFoldDB" id="K5BDM5"/>
<protein>
    <submittedName>
        <fullName evidence="2">Uncharacterized protein</fullName>
    </submittedName>
</protein>
<comment type="caution">
    <text evidence="2">The sequence shown here is derived from an EMBL/GenBank/DDBJ whole genome shotgun (WGS) entry which is preliminary data.</text>
</comment>
<reference evidence="2 3" key="1">
    <citation type="journal article" date="2012" name="J. Bacteriol.">
        <title>Genome sequence of Mycobacterium hassiacum DSM 44199, a rare source of heat-stable mycobacterial proteins.</title>
        <authorList>
            <person name="Tiago I."/>
            <person name="Maranha A."/>
            <person name="Mendes V."/>
            <person name="Alarico S."/>
            <person name="Moynihan P.J."/>
            <person name="Clarke A.J."/>
            <person name="Macedo-Ribeiro S."/>
            <person name="Pereira P.J."/>
            <person name="Empadinhas N."/>
        </authorList>
    </citation>
    <scope>NUCLEOTIDE SEQUENCE [LARGE SCALE GENOMIC DNA]</scope>
    <source>
        <strain evidence="3">DSM 44199 / CIP 105218 / JCM 12690 / 3849</strain>
    </source>
</reference>
<accession>K5BDM5</accession>
<dbReference type="Proteomes" id="UP000006265">
    <property type="component" value="Unassembled WGS sequence"/>
</dbReference>
<sequence>MVVPVTAAPAGTPEHPVPVRPPVAALSVSGRPRPAGRKVSPHLSGPPTRMAAEGPPPAAQAREATVVEAQRKPPARAGFVWPKSAVSCRT</sequence>
<dbReference type="EMBL" id="AMRA01000125">
    <property type="protein sequence ID" value="EKF21561.1"/>
    <property type="molecule type" value="Genomic_DNA"/>
</dbReference>
<evidence type="ECO:0000313" key="2">
    <source>
        <dbReference type="EMBL" id="EKF21561.1"/>
    </source>
</evidence>
<evidence type="ECO:0000313" key="3">
    <source>
        <dbReference type="Proteomes" id="UP000006265"/>
    </source>
</evidence>
<feature type="region of interest" description="Disordered" evidence="1">
    <location>
        <begin position="1"/>
        <end position="63"/>
    </location>
</feature>